<feature type="domain" description="Flagellar protein FlgJ N-terminal" evidence="2">
    <location>
        <begin position="39"/>
        <end position="85"/>
    </location>
</feature>
<comment type="caution">
    <text evidence="3">The sequence shown here is derived from an EMBL/GenBank/DDBJ whole genome shotgun (WGS) entry which is preliminary data.</text>
</comment>
<dbReference type="EMBL" id="JAAVNE010000004">
    <property type="protein sequence ID" value="NKC29966.1"/>
    <property type="molecule type" value="Genomic_DNA"/>
</dbReference>
<dbReference type="InterPro" id="IPR019301">
    <property type="entry name" value="Flagellar_prot_FlgJ_N"/>
</dbReference>
<feature type="region of interest" description="Disordered" evidence="1">
    <location>
        <begin position="1"/>
        <end position="20"/>
    </location>
</feature>
<gene>
    <name evidence="3" type="ORF">HEQ75_03765</name>
</gene>
<dbReference type="RefSeq" id="WP_168027597.1">
    <property type="nucleotide sequence ID" value="NZ_JAAVNE010000004.1"/>
</dbReference>
<organism evidence="3 4">
    <name type="scientific">Falsiroseomonas selenitidurans</name>
    <dbReference type="NCBI Taxonomy" id="2716335"/>
    <lineage>
        <taxon>Bacteria</taxon>
        <taxon>Pseudomonadati</taxon>
        <taxon>Pseudomonadota</taxon>
        <taxon>Alphaproteobacteria</taxon>
        <taxon>Acetobacterales</taxon>
        <taxon>Roseomonadaceae</taxon>
        <taxon>Falsiroseomonas</taxon>
    </lineage>
</organism>
<dbReference type="Pfam" id="PF10135">
    <property type="entry name" value="Rod-binding"/>
    <property type="match status" value="1"/>
</dbReference>
<evidence type="ECO:0000259" key="2">
    <source>
        <dbReference type="Pfam" id="PF10135"/>
    </source>
</evidence>
<name>A0ABX1DYL0_9PROT</name>
<sequence>MSLAPIAAAAAAGRTPSPAALRRTAQDFEAQALGALLQPMFQGLDTKGPFGGGAAEGQWRPLLVDAIARDLARGSGLGIGDTVLREMTRLAGAPTHPNPETPTP</sequence>
<protein>
    <submittedName>
        <fullName evidence="3">Rod-binding protein</fullName>
    </submittedName>
</protein>
<proteinExistence type="predicted"/>
<reference evidence="3 4" key="1">
    <citation type="submission" date="2020-03" db="EMBL/GenBank/DDBJ databases">
        <title>Roseomonas selenitidurans sp. nov. isolated from urban soil.</title>
        <authorList>
            <person name="Liu H."/>
        </authorList>
    </citation>
    <scope>NUCLEOTIDE SEQUENCE [LARGE SCALE GENOMIC DNA]</scope>
    <source>
        <strain evidence="3 4">BU-1</strain>
    </source>
</reference>
<evidence type="ECO:0000313" key="3">
    <source>
        <dbReference type="EMBL" id="NKC29966.1"/>
    </source>
</evidence>
<dbReference type="Proteomes" id="UP000787635">
    <property type="component" value="Unassembled WGS sequence"/>
</dbReference>
<evidence type="ECO:0000256" key="1">
    <source>
        <dbReference type="SAM" id="MobiDB-lite"/>
    </source>
</evidence>
<accession>A0ABX1DYL0</accession>
<keyword evidence="4" id="KW-1185">Reference proteome</keyword>
<evidence type="ECO:0000313" key="4">
    <source>
        <dbReference type="Proteomes" id="UP000787635"/>
    </source>
</evidence>